<keyword evidence="1" id="KW-0812">Transmembrane</keyword>
<sequence>MEIVPLDYDSKHSETPSKSCEIFRLAVALYNWSLWWFMFALLSSQLLGVVWNSLTTYQCTFVGRSPELGPGSIGKTYDDSYSDRPIACVMVGRQYKPIQLQKALMASTTTTIDTTGALVHGYRVLERDEMTLDSDSQAFFVRTCDAIASTLDNLFESCAALGYNVTTDTLRIVNGLNSTTMKLIPNSLPVLIMPFWDNSMGARYAIPGWDGSACVFRLEGIFDSTSDTLSYFRATTRSVRESKTAEWLEQPGGTWRNGWYEDPMGTKWYSDVLSTKFNSTFPQHLFDISANREQNCSASAECGSVPSVNYWGSKLTSTATTQWFSSISIENGAQYGLVLLEVYSKVVVESEYDLETLISNIAIGFVMFRWLVCIAALHNGHRLGITKWHAMGIGVMSCARNFHYLPIVLLPRFKTTLVAFFTIGCRYDGDQTSLSENWFVMYPAICEFMLFYYSVLNMIAKLLRRRTSEYMFGPTVTILCLMHYLRQELGSSGWFEARNGGHLLTVVHSSGFEDLRLFDFFTTDVSLRLNGNATQLYVAKLILMAVNLLPLLIHCQDTSPRSMLSKRAPPCEVEKVLAIRASFVGGLGCSNIYETTKANI</sequence>
<keyword evidence="3" id="KW-1185">Reference proteome</keyword>
<reference evidence="2" key="3">
    <citation type="submission" date="2015-02" db="UniProtKB">
        <authorList>
            <consortium name="EnsemblProtists"/>
        </authorList>
    </citation>
    <scope>IDENTIFICATION</scope>
    <source>
        <strain evidence="2">DAOM BR144</strain>
    </source>
</reference>
<feature type="transmembrane region" description="Helical" evidence="1">
    <location>
        <begin position="34"/>
        <end position="54"/>
    </location>
</feature>
<dbReference type="AlphaFoldDB" id="K3WCH2"/>
<feature type="transmembrane region" description="Helical" evidence="1">
    <location>
        <begin position="438"/>
        <end position="456"/>
    </location>
</feature>
<dbReference type="VEuPathDB" id="FungiDB:PYU1_G002660"/>
<evidence type="ECO:0000313" key="2">
    <source>
        <dbReference type="EnsemblProtists" id="PYU1_T002663"/>
    </source>
</evidence>
<dbReference type="OMA" id="RRTSEYM"/>
<organism evidence="2 3">
    <name type="scientific">Globisporangium ultimum (strain ATCC 200006 / CBS 805.95 / DAOM BR144)</name>
    <name type="common">Pythium ultimum</name>
    <dbReference type="NCBI Taxonomy" id="431595"/>
    <lineage>
        <taxon>Eukaryota</taxon>
        <taxon>Sar</taxon>
        <taxon>Stramenopiles</taxon>
        <taxon>Oomycota</taxon>
        <taxon>Peronosporomycetes</taxon>
        <taxon>Pythiales</taxon>
        <taxon>Pythiaceae</taxon>
        <taxon>Globisporangium</taxon>
    </lineage>
</organism>
<keyword evidence="1" id="KW-1133">Transmembrane helix</keyword>
<evidence type="ECO:0000313" key="3">
    <source>
        <dbReference type="Proteomes" id="UP000019132"/>
    </source>
</evidence>
<dbReference type="EnsemblProtists" id="PYU1_T002663">
    <property type="protein sequence ID" value="PYU1_T002663"/>
    <property type="gene ID" value="PYU1_G002660"/>
</dbReference>
<evidence type="ECO:0000256" key="1">
    <source>
        <dbReference type="SAM" id="Phobius"/>
    </source>
</evidence>
<name>K3WCH2_GLOUD</name>
<keyword evidence="1" id="KW-0472">Membrane</keyword>
<dbReference type="eggNOG" id="ENOG502RR8F">
    <property type="taxonomic scope" value="Eukaryota"/>
</dbReference>
<reference evidence="3" key="1">
    <citation type="journal article" date="2010" name="Genome Biol.">
        <title>Genome sequence of the necrotrophic plant pathogen Pythium ultimum reveals original pathogenicity mechanisms and effector repertoire.</title>
        <authorList>
            <person name="Levesque C.A."/>
            <person name="Brouwer H."/>
            <person name="Cano L."/>
            <person name="Hamilton J.P."/>
            <person name="Holt C."/>
            <person name="Huitema E."/>
            <person name="Raffaele S."/>
            <person name="Robideau G.P."/>
            <person name="Thines M."/>
            <person name="Win J."/>
            <person name="Zerillo M.M."/>
            <person name="Beakes G.W."/>
            <person name="Boore J.L."/>
            <person name="Busam D."/>
            <person name="Dumas B."/>
            <person name="Ferriera S."/>
            <person name="Fuerstenberg S.I."/>
            <person name="Gachon C.M."/>
            <person name="Gaulin E."/>
            <person name="Govers F."/>
            <person name="Grenville-Briggs L."/>
            <person name="Horner N."/>
            <person name="Hostetler J."/>
            <person name="Jiang R.H."/>
            <person name="Johnson J."/>
            <person name="Krajaejun T."/>
            <person name="Lin H."/>
            <person name="Meijer H.J."/>
            <person name="Moore B."/>
            <person name="Morris P."/>
            <person name="Phuntmart V."/>
            <person name="Puiu D."/>
            <person name="Shetty J."/>
            <person name="Stajich J.E."/>
            <person name="Tripathy S."/>
            <person name="Wawra S."/>
            <person name="van West P."/>
            <person name="Whitty B.R."/>
            <person name="Coutinho P.M."/>
            <person name="Henrissat B."/>
            <person name="Martin F."/>
            <person name="Thomas P.D."/>
            <person name="Tyler B.M."/>
            <person name="De Vries R.P."/>
            <person name="Kamoun S."/>
            <person name="Yandell M."/>
            <person name="Tisserat N."/>
            <person name="Buell C.R."/>
        </authorList>
    </citation>
    <scope>NUCLEOTIDE SEQUENCE</scope>
    <source>
        <strain evidence="3">DAOM:BR144</strain>
    </source>
</reference>
<dbReference type="HOGENOM" id="CLU_013013_0_0_1"/>
<protein>
    <submittedName>
        <fullName evidence="2">Uncharacterized protein</fullName>
    </submittedName>
</protein>
<accession>K3WCH2</accession>
<dbReference type="InParanoid" id="K3WCH2"/>
<proteinExistence type="predicted"/>
<dbReference type="EMBL" id="GL376628">
    <property type="status" value="NOT_ANNOTATED_CDS"/>
    <property type="molecule type" value="Genomic_DNA"/>
</dbReference>
<reference evidence="3" key="2">
    <citation type="submission" date="2010-04" db="EMBL/GenBank/DDBJ databases">
        <authorList>
            <person name="Buell R."/>
            <person name="Hamilton J."/>
            <person name="Hostetler J."/>
        </authorList>
    </citation>
    <scope>NUCLEOTIDE SEQUENCE [LARGE SCALE GENOMIC DNA]</scope>
    <source>
        <strain evidence="3">DAOM:BR144</strain>
    </source>
</reference>
<dbReference type="Proteomes" id="UP000019132">
    <property type="component" value="Unassembled WGS sequence"/>
</dbReference>